<dbReference type="PANTHER" id="PTHR45614">
    <property type="entry name" value="MYB PROTEIN-RELATED"/>
    <property type="match status" value="1"/>
</dbReference>
<dbReference type="GO" id="GO:0005634">
    <property type="term" value="C:nucleus"/>
    <property type="evidence" value="ECO:0000318"/>
    <property type="project" value="GO_Central"/>
</dbReference>
<evidence type="ECO:0000313" key="8">
    <source>
        <dbReference type="Proteomes" id="UP000001542"/>
    </source>
</evidence>
<feature type="region of interest" description="Disordered" evidence="3">
    <location>
        <begin position="168"/>
        <end position="209"/>
    </location>
</feature>
<evidence type="ECO:0000313" key="7">
    <source>
        <dbReference type="EMBL" id="EAX94767.1"/>
    </source>
</evidence>
<keyword evidence="1" id="KW-0677">Repeat</keyword>
<dbReference type="EMBL" id="DS113839">
    <property type="protein sequence ID" value="EAX94767.1"/>
    <property type="molecule type" value="Genomic_DNA"/>
</dbReference>
<evidence type="ECO:0000256" key="3">
    <source>
        <dbReference type="SAM" id="MobiDB-lite"/>
    </source>
</evidence>
<feature type="domain" description="Myb-like" evidence="4">
    <location>
        <begin position="1"/>
        <end position="47"/>
    </location>
</feature>
<dbReference type="Gene3D" id="1.10.10.60">
    <property type="entry name" value="Homeodomain-like"/>
    <property type="match status" value="3"/>
</dbReference>
<accession>A2FK20</accession>
<dbReference type="VEuPathDB" id="TrichDB:TVAGG3_1018720"/>
<dbReference type="FunFam" id="1.10.10.60:FF:000010">
    <property type="entry name" value="Transcriptional activator Myb isoform A"/>
    <property type="match status" value="1"/>
</dbReference>
<dbReference type="PANTHER" id="PTHR45614:SF25">
    <property type="entry name" value="MYB PROTEIN"/>
    <property type="match status" value="1"/>
</dbReference>
<feature type="domain" description="Myb-like" evidence="4">
    <location>
        <begin position="48"/>
        <end position="99"/>
    </location>
</feature>
<keyword evidence="2 7" id="KW-0238">DNA-binding</keyword>
<feature type="domain" description="HTH myb-type" evidence="6">
    <location>
        <begin position="108"/>
        <end position="154"/>
    </location>
</feature>
<dbReference type="SMR" id="A2FK20"/>
<dbReference type="InterPro" id="IPR017930">
    <property type="entry name" value="Myb_dom"/>
</dbReference>
<feature type="compositionally biased region" description="Polar residues" evidence="3">
    <location>
        <begin position="191"/>
        <end position="201"/>
    </location>
</feature>
<dbReference type="VEuPathDB" id="TrichDB:TVAG_346310"/>
<dbReference type="InterPro" id="IPR009057">
    <property type="entry name" value="Homeodomain-like_sf"/>
</dbReference>
<keyword evidence="8" id="KW-1185">Reference proteome</keyword>
<dbReference type="GO" id="GO:0000981">
    <property type="term" value="F:DNA-binding transcription factor activity, RNA polymerase II-specific"/>
    <property type="evidence" value="ECO:0000318"/>
    <property type="project" value="GO_Central"/>
</dbReference>
<dbReference type="Pfam" id="PF13921">
    <property type="entry name" value="Myb_DNA-bind_6"/>
    <property type="match status" value="1"/>
</dbReference>
<dbReference type="SMART" id="SM00717">
    <property type="entry name" value="SANT"/>
    <property type="match status" value="3"/>
</dbReference>
<evidence type="ECO:0000256" key="2">
    <source>
        <dbReference type="ARBA" id="ARBA00023125"/>
    </source>
</evidence>
<dbReference type="RefSeq" id="XP_001307697.1">
    <property type="nucleotide sequence ID" value="XM_001307696.1"/>
</dbReference>
<dbReference type="InterPro" id="IPR017884">
    <property type="entry name" value="SANT_dom"/>
</dbReference>
<evidence type="ECO:0000259" key="4">
    <source>
        <dbReference type="PROSITE" id="PS50090"/>
    </source>
</evidence>
<evidence type="ECO:0000256" key="1">
    <source>
        <dbReference type="ARBA" id="ARBA00022737"/>
    </source>
</evidence>
<dbReference type="InterPro" id="IPR050560">
    <property type="entry name" value="MYB_TF"/>
</dbReference>
<feature type="domain" description="HTH myb-type" evidence="6">
    <location>
        <begin position="48"/>
        <end position="103"/>
    </location>
</feature>
<dbReference type="Proteomes" id="UP000001542">
    <property type="component" value="Unassembled WGS sequence"/>
</dbReference>
<feature type="domain" description="HTH myb-type" evidence="6">
    <location>
        <begin position="1"/>
        <end position="47"/>
    </location>
</feature>
<dbReference type="InParanoid" id="A2FK20"/>
<sequence>MSNSWTEADDNLLKQLIAEYQKQWSVIAAHFPTRTPSQVASRWEKYLDPNLIKGAFTEEEDNLIRQFVAVHGPRCWQQVTEFVPMRSAKQCRERWFNHLDPTVVNKDWTPEEDQVIFERHQQIGPKWALISRQLPGRTDNAIKNRWNASISKRVKVDENGVEYLAPDTSKRKRRVAKQLPSRPPPIRTVTPEINTAPQPLRSSTPPPPTIRDEELSQFVAPMENTSFVDVSPQGSYFLMSPAKISPYSFSPSAGISPNSPFRNFFKSPGADDFVYEPFDSPMFH</sequence>
<dbReference type="GO" id="GO:0006355">
    <property type="term" value="P:regulation of DNA-templated transcription"/>
    <property type="evidence" value="ECO:0000318"/>
    <property type="project" value="GO_Central"/>
</dbReference>
<feature type="domain" description="SANT" evidence="5">
    <location>
        <begin position="1"/>
        <end position="39"/>
    </location>
</feature>
<dbReference type="STRING" id="5722.A2FK20"/>
<dbReference type="PROSITE" id="PS50090">
    <property type="entry name" value="MYB_LIKE"/>
    <property type="match status" value="3"/>
</dbReference>
<gene>
    <name evidence="7" type="ORF">TVAG_346310</name>
</gene>
<dbReference type="OrthoDB" id="2143914at2759"/>
<feature type="domain" description="Myb-like" evidence="4">
    <location>
        <begin position="100"/>
        <end position="150"/>
    </location>
</feature>
<dbReference type="SUPFAM" id="SSF46689">
    <property type="entry name" value="Homeodomain-like"/>
    <property type="match status" value="2"/>
</dbReference>
<protein>
    <submittedName>
        <fullName evidence="7">Myb-like DNA-binding domain containing protein</fullName>
    </submittedName>
</protein>
<dbReference type="PROSITE" id="PS51293">
    <property type="entry name" value="SANT"/>
    <property type="match status" value="1"/>
</dbReference>
<dbReference type="AlphaFoldDB" id="A2FK20"/>
<proteinExistence type="predicted"/>
<dbReference type="KEGG" id="tva:4752508"/>
<dbReference type="eggNOG" id="KOG0048">
    <property type="taxonomic scope" value="Eukaryota"/>
</dbReference>
<evidence type="ECO:0000259" key="5">
    <source>
        <dbReference type="PROSITE" id="PS51293"/>
    </source>
</evidence>
<organism evidence="7 8">
    <name type="scientific">Trichomonas vaginalis (strain ATCC PRA-98 / G3)</name>
    <dbReference type="NCBI Taxonomy" id="412133"/>
    <lineage>
        <taxon>Eukaryota</taxon>
        <taxon>Metamonada</taxon>
        <taxon>Parabasalia</taxon>
        <taxon>Trichomonadida</taxon>
        <taxon>Trichomonadidae</taxon>
        <taxon>Trichomonas</taxon>
    </lineage>
</organism>
<dbReference type="PROSITE" id="PS51294">
    <property type="entry name" value="HTH_MYB"/>
    <property type="match status" value="3"/>
</dbReference>
<dbReference type="InterPro" id="IPR001005">
    <property type="entry name" value="SANT/Myb"/>
</dbReference>
<evidence type="ECO:0000259" key="6">
    <source>
        <dbReference type="PROSITE" id="PS51294"/>
    </source>
</evidence>
<dbReference type="Pfam" id="PF00249">
    <property type="entry name" value="Myb_DNA-binding"/>
    <property type="match status" value="1"/>
</dbReference>
<dbReference type="CDD" id="cd00167">
    <property type="entry name" value="SANT"/>
    <property type="match status" value="3"/>
</dbReference>
<reference evidence="7" key="2">
    <citation type="journal article" date="2007" name="Science">
        <title>Draft genome sequence of the sexually transmitted pathogen Trichomonas vaginalis.</title>
        <authorList>
            <person name="Carlton J.M."/>
            <person name="Hirt R.P."/>
            <person name="Silva J.C."/>
            <person name="Delcher A.L."/>
            <person name="Schatz M."/>
            <person name="Zhao Q."/>
            <person name="Wortman J.R."/>
            <person name="Bidwell S.L."/>
            <person name="Alsmark U.C.M."/>
            <person name="Besteiro S."/>
            <person name="Sicheritz-Ponten T."/>
            <person name="Noel C.J."/>
            <person name="Dacks J.B."/>
            <person name="Foster P.G."/>
            <person name="Simillion C."/>
            <person name="Van de Peer Y."/>
            <person name="Miranda-Saavedra D."/>
            <person name="Barton G.J."/>
            <person name="Westrop G.D."/>
            <person name="Mueller S."/>
            <person name="Dessi D."/>
            <person name="Fiori P.L."/>
            <person name="Ren Q."/>
            <person name="Paulsen I."/>
            <person name="Zhang H."/>
            <person name="Bastida-Corcuera F.D."/>
            <person name="Simoes-Barbosa A."/>
            <person name="Brown M.T."/>
            <person name="Hayes R.D."/>
            <person name="Mukherjee M."/>
            <person name="Okumura C.Y."/>
            <person name="Schneider R."/>
            <person name="Smith A.J."/>
            <person name="Vanacova S."/>
            <person name="Villalvazo M."/>
            <person name="Haas B.J."/>
            <person name="Pertea M."/>
            <person name="Feldblyum T.V."/>
            <person name="Utterback T.R."/>
            <person name="Shu C.L."/>
            <person name="Osoegawa K."/>
            <person name="de Jong P.J."/>
            <person name="Hrdy I."/>
            <person name="Horvathova L."/>
            <person name="Zubacova Z."/>
            <person name="Dolezal P."/>
            <person name="Malik S.B."/>
            <person name="Logsdon J.M. Jr."/>
            <person name="Henze K."/>
            <person name="Gupta A."/>
            <person name="Wang C.C."/>
            <person name="Dunne R.L."/>
            <person name="Upcroft J.A."/>
            <person name="Upcroft P."/>
            <person name="White O."/>
            <person name="Salzberg S.L."/>
            <person name="Tang P."/>
            <person name="Chiu C.-H."/>
            <person name="Lee Y.-S."/>
            <person name="Embley T.M."/>
            <person name="Coombs G.H."/>
            <person name="Mottram J.C."/>
            <person name="Tachezy J."/>
            <person name="Fraser-Liggett C.M."/>
            <person name="Johnson P.J."/>
        </authorList>
    </citation>
    <scope>NUCLEOTIDE SEQUENCE [LARGE SCALE GENOMIC DNA]</scope>
    <source>
        <strain evidence="7">G3</strain>
    </source>
</reference>
<dbReference type="GO" id="GO:0000978">
    <property type="term" value="F:RNA polymerase II cis-regulatory region sequence-specific DNA binding"/>
    <property type="evidence" value="ECO:0000318"/>
    <property type="project" value="GO_Central"/>
</dbReference>
<name>A2FK20_TRIV3</name>
<reference evidence="7" key="1">
    <citation type="submission" date="2006-10" db="EMBL/GenBank/DDBJ databases">
        <authorList>
            <person name="Amadeo P."/>
            <person name="Zhao Q."/>
            <person name="Wortman J."/>
            <person name="Fraser-Liggett C."/>
            <person name="Carlton J."/>
        </authorList>
    </citation>
    <scope>NUCLEOTIDE SEQUENCE</scope>
    <source>
        <strain evidence="7">G3</strain>
    </source>
</reference>